<dbReference type="InterPro" id="IPR050832">
    <property type="entry name" value="Bact_Acetyltransf"/>
</dbReference>
<sequence>MSTIRLAVRENALSDPNRITRKMYEDYLELLGRGWVAEINGEVVGFSYADKSDASIWALFISPPHEGKGLAKQLLKLAADWLFEQGNACIRLSTGAETRADRFYLAQGWRRERVEANDAFYVLNSRARSPAGDYGDPASCLPLPADS</sequence>
<gene>
    <name evidence="4" type="ORF">GTP44_16300</name>
</gene>
<dbReference type="Gene3D" id="3.40.630.30">
    <property type="match status" value="1"/>
</dbReference>
<dbReference type="GO" id="GO:0016747">
    <property type="term" value="F:acyltransferase activity, transferring groups other than amino-acyl groups"/>
    <property type="evidence" value="ECO:0007669"/>
    <property type="project" value="InterPro"/>
</dbReference>
<dbReference type="PANTHER" id="PTHR43877">
    <property type="entry name" value="AMINOALKYLPHOSPHONATE N-ACETYLTRANSFERASE-RELATED-RELATED"/>
    <property type="match status" value="1"/>
</dbReference>
<evidence type="ECO:0000256" key="2">
    <source>
        <dbReference type="ARBA" id="ARBA00023315"/>
    </source>
</evidence>
<dbReference type="InterPro" id="IPR016181">
    <property type="entry name" value="Acyl_CoA_acyltransferase"/>
</dbReference>
<name>A0A6L8MNG0_9BURK</name>
<protein>
    <submittedName>
        <fullName evidence="4">GNAT family N-acetyltransferase</fullName>
    </submittedName>
</protein>
<keyword evidence="1 4" id="KW-0808">Transferase</keyword>
<evidence type="ECO:0000313" key="5">
    <source>
        <dbReference type="Proteomes" id="UP000474565"/>
    </source>
</evidence>
<dbReference type="SUPFAM" id="SSF55729">
    <property type="entry name" value="Acyl-CoA N-acyltransferases (Nat)"/>
    <property type="match status" value="1"/>
</dbReference>
<accession>A0A6L8MNG0</accession>
<comment type="caution">
    <text evidence="4">The sequence shown here is derived from an EMBL/GenBank/DDBJ whole genome shotgun (WGS) entry which is preliminary data.</text>
</comment>
<organism evidence="4 5">
    <name type="scientific">Duganella lactea</name>
    <dbReference type="NCBI Taxonomy" id="2692173"/>
    <lineage>
        <taxon>Bacteria</taxon>
        <taxon>Pseudomonadati</taxon>
        <taxon>Pseudomonadota</taxon>
        <taxon>Betaproteobacteria</taxon>
        <taxon>Burkholderiales</taxon>
        <taxon>Oxalobacteraceae</taxon>
        <taxon>Telluria group</taxon>
        <taxon>Duganella</taxon>
    </lineage>
</organism>
<feature type="domain" description="N-acetyltransferase" evidence="3">
    <location>
        <begin position="1"/>
        <end position="128"/>
    </location>
</feature>
<dbReference type="Pfam" id="PF00583">
    <property type="entry name" value="Acetyltransf_1"/>
    <property type="match status" value="1"/>
</dbReference>
<proteinExistence type="predicted"/>
<dbReference type="Proteomes" id="UP000474565">
    <property type="component" value="Unassembled WGS sequence"/>
</dbReference>
<dbReference type="EMBL" id="WWCP01000020">
    <property type="protein sequence ID" value="MYM83512.1"/>
    <property type="molecule type" value="Genomic_DNA"/>
</dbReference>
<evidence type="ECO:0000313" key="4">
    <source>
        <dbReference type="EMBL" id="MYM83512.1"/>
    </source>
</evidence>
<dbReference type="InterPro" id="IPR000182">
    <property type="entry name" value="GNAT_dom"/>
</dbReference>
<keyword evidence="2" id="KW-0012">Acyltransferase</keyword>
<evidence type="ECO:0000256" key="1">
    <source>
        <dbReference type="ARBA" id="ARBA00022679"/>
    </source>
</evidence>
<dbReference type="AlphaFoldDB" id="A0A6L8MNG0"/>
<reference evidence="4 5" key="1">
    <citation type="submission" date="2019-12" db="EMBL/GenBank/DDBJ databases">
        <title>Novel species isolated from a subtropical stream in China.</title>
        <authorList>
            <person name="Lu H."/>
        </authorList>
    </citation>
    <scope>NUCLEOTIDE SEQUENCE [LARGE SCALE GENOMIC DNA]</scope>
    <source>
        <strain evidence="4 5">FT50W</strain>
    </source>
</reference>
<dbReference type="CDD" id="cd04301">
    <property type="entry name" value="NAT_SF"/>
    <property type="match status" value="1"/>
</dbReference>
<evidence type="ECO:0000259" key="3">
    <source>
        <dbReference type="PROSITE" id="PS51186"/>
    </source>
</evidence>
<dbReference type="PROSITE" id="PS51186">
    <property type="entry name" value="GNAT"/>
    <property type="match status" value="1"/>
</dbReference>